<dbReference type="InterPro" id="IPR013398">
    <property type="entry name" value="CRISPR-assoc_prot_Csy2"/>
</dbReference>
<evidence type="ECO:0000313" key="1">
    <source>
        <dbReference type="EMBL" id="TRW97114.1"/>
    </source>
</evidence>
<accession>A0ABY3CCE4</accession>
<dbReference type="Proteomes" id="UP000733744">
    <property type="component" value="Unassembled WGS sequence"/>
</dbReference>
<protein>
    <submittedName>
        <fullName evidence="1">Type I-F CRISPR-associated protein Csy2</fullName>
    </submittedName>
</protein>
<gene>
    <name evidence="1" type="primary">csy2</name>
    <name evidence="1" type="ORF">EKO24_007860</name>
</gene>
<dbReference type="CDD" id="cd09736">
    <property type="entry name" value="Csy2_I-F"/>
    <property type="match status" value="1"/>
</dbReference>
<dbReference type="NCBIfam" id="TIGR02565">
    <property type="entry name" value="cas_Csy2"/>
    <property type="match status" value="1"/>
</dbReference>
<dbReference type="Pfam" id="PF09614">
    <property type="entry name" value="Cas_Csy2"/>
    <property type="match status" value="1"/>
</dbReference>
<reference evidence="1 2" key="1">
    <citation type="journal article" date="2019" name="Antonie Van Leeuwenhoek">
        <title>Description of 'Ca. Methylobacter oryzae' KRF1, a novel species from the environmentally important Methylobacter clade 2.</title>
        <authorList>
            <person name="Khatri K."/>
            <person name="Mohite J.A."/>
            <person name="Pandit P.S."/>
            <person name="Bahulikar R."/>
            <person name="Rahalkar M.C."/>
        </authorList>
    </citation>
    <scope>NUCLEOTIDE SEQUENCE [LARGE SCALE GENOMIC DNA]</scope>
    <source>
        <strain evidence="1 2">KRF1</strain>
    </source>
</reference>
<dbReference type="RefSeq" id="WP_127026735.1">
    <property type="nucleotide sequence ID" value="NZ_RYFG02000075.1"/>
</dbReference>
<comment type="caution">
    <text evidence="1">The sequence shown here is derived from an EMBL/GenBank/DDBJ whole genome shotgun (WGS) entry which is preliminary data.</text>
</comment>
<organism evidence="1 2">
    <name type="scientific">Candidatus Methylobacter oryzae</name>
    <dbReference type="NCBI Taxonomy" id="2497749"/>
    <lineage>
        <taxon>Bacteria</taxon>
        <taxon>Pseudomonadati</taxon>
        <taxon>Pseudomonadota</taxon>
        <taxon>Gammaproteobacteria</taxon>
        <taxon>Methylococcales</taxon>
        <taxon>Methylococcaceae</taxon>
        <taxon>Methylobacter</taxon>
    </lineage>
</organism>
<dbReference type="EMBL" id="RYFG02000075">
    <property type="protein sequence ID" value="TRW97114.1"/>
    <property type="molecule type" value="Genomic_DNA"/>
</dbReference>
<keyword evidence="2" id="KW-1185">Reference proteome</keyword>
<name>A0ABY3CCE4_9GAMM</name>
<proteinExistence type="predicted"/>
<sequence>MRRFLLIPHIKIHNANAMSSPYTIGFPAMTAWLGAIHALQRHIRQHGLGDLTLTGVAVSCHQFDLQTYKGPGDFVNSIVGTANPLDKDGSRPAFIEEARCHLEVSLLVEYQGLDSDEREQFETLVNNRLLCMKLAGGDVLSAQEVETIPVDEDDEQAVKKVLGRLMLGYVLIERRDLMIKAMQEQNKDALEALLDHLKVMHRSTQEGEGKVTWTSSRLAPGWLVPIATGFQGISALGTAKHQRDSATPHRFAESVVTLGEFVMPYRIKDLDDMLWQYRVESERNLYLCQTLSSSNLIGD</sequence>
<evidence type="ECO:0000313" key="2">
    <source>
        <dbReference type="Proteomes" id="UP000733744"/>
    </source>
</evidence>